<reference evidence="8 9" key="1">
    <citation type="submission" date="2017-10" db="EMBL/GenBank/DDBJ databases">
        <title>Sequencing the genomes of 1000 actinobacteria strains.</title>
        <authorList>
            <person name="Klenk H.-P."/>
        </authorList>
    </citation>
    <scope>NUCLEOTIDE SEQUENCE [LARGE SCALE GENOMIC DNA]</scope>
    <source>
        <strain evidence="8 9">DSM 15597</strain>
    </source>
</reference>
<comment type="similarity">
    <text evidence="1">Belongs to the glycosyl hydrolase 65 family.</text>
</comment>
<dbReference type="Pfam" id="PF03633">
    <property type="entry name" value="Glyco_hydro_65C"/>
    <property type="match status" value="1"/>
</dbReference>
<evidence type="ECO:0000259" key="5">
    <source>
        <dbReference type="Pfam" id="PF03632"/>
    </source>
</evidence>
<gene>
    <name evidence="8" type="ORF">ATK74_2926</name>
</gene>
<protein>
    <submittedName>
        <fullName evidence="8">Alpha,alpha-trehalose phosphorylase</fullName>
    </submittedName>
</protein>
<dbReference type="Pfam" id="PF03632">
    <property type="entry name" value="Glyco_hydro_65m"/>
    <property type="match status" value="1"/>
</dbReference>
<name>A0A2A9CXF7_9ACTN</name>
<dbReference type="InterPro" id="IPR008928">
    <property type="entry name" value="6-hairpin_glycosidase_sf"/>
</dbReference>
<dbReference type="InterPro" id="IPR005194">
    <property type="entry name" value="Glyco_hydro_65_C"/>
</dbReference>
<feature type="binding site" evidence="4">
    <location>
        <begin position="369"/>
        <end position="370"/>
    </location>
    <ligand>
        <name>substrate</name>
    </ligand>
</feature>
<keyword evidence="2" id="KW-0326">Glycosidase</keyword>
<dbReference type="SUPFAM" id="SSF74650">
    <property type="entry name" value="Galactose mutarotase-like"/>
    <property type="match status" value="1"/>
</dbReference>
<dbReference type="GO" id="GO:0016757">
    <property type="term" value="F:glycosyltransferase activity"/>
    <property type="evidence" value="ECO:0007669"/>
    <property type="project" value="UniProtKB-ARBA"/>
</dbReference>
<dbReference type="EMBL" id="PDJC01000001">
    <property type="protein sequence ID" value="PFG18342.1"/>
    <property type="molecule type" value="Genomic_DNA"/>
</dbReference>
<evidence type="ECO:0000259" key="6">
    <source>
        <dbReference type="Pfam" id="PF03633"/>
    </source>
</evidence>
<dbReference type="AlphaFoldDB" id="A0A2A9CXF7"/>
<dbReference type="GO" id="GO:0005975">
    <property type="term" value="P:carbohydrate metabolic process"/>
    <property type="evidence" value="ECO:0007669"/>
    <property type="project" value="InterPro"/>
</dbReference>
<dbReference type="Proteomes" id="UP000226079">
    <property type="component" value="Unassembled WGS sequence"/>
</dbReference>
<dbReference type="PIRSF" id="PIRSF036289">
    <property type="entry name" value="Glycosyl_hydrolase_malt_phosph"/>
    <property type="match status" value="1"/>
</dbReference>
<evidence type="ECO:0000313" key="9">
    <source>
        <dbReference type="Proteomes" id="UP000226079"/>
    </source>
</evidence>
<evidence type="ECO:0000256" key="4">
    <source>
        <dbReference type="PIRSR" id="PIRSR036289-51"/>
    </source>
</evidence>
<evidence type="ECO:0000256" key="1">
    <source>
        <dbReference type="ARBA" id="ARBA00006768"/>
    </source>
</evidence>
<dbReference type="SUPFAM" id="SSF48208">
    <property type="entry name" value="Six-hairpin glycosidases"/>
    <property type="match status" value="1"/>
</dbReference>
<dbReference type="InterPro" id="IPR005195">
    <property type="entry name" value="Glyco_hydro_65_M"/>
</dbReference>
<dbReference type="Gene3D" id="2.70.98.40">
    <property type="entry name" value="Glycoside hydrolase, family 65, N-terminal domain"/>
    <property type="match status" value="1"/>
</dbReference>
<dbReference type="Gene3D" id="2.60.420.10">
    <property type="entry name" value="Maltose phosphorylase, domain 3"/>
    <property type="match status" value="1"/>
</dbReference>
<dbReference type="InterPro" id="IPR011013">
    <property type="entry name" value="Gal_mutarotase_sf_dom"/>
</dbReference>
<sequence length="815" mass="88432">MAEELIDRARFPLLAWGLGELRYETTSLGQRETIFAVGNGYLGLRGEDEEATAVEAPGCFLNGFHETWPIKHAEAAYGFAKTGQTIINVPDAKLVRLSVDGQTLDPAEASSYSRVLDFRTGVLRRELSWRTASGKNVRLHSSRLVSFVRRHVAQVVYEIEVDAAADVVVTSELRNRADGMPAVTEGAGFDPRRAGGFGHRVLVTELVEEVGDRWSLGWRTANSGLGLAVGVAHQFDSASPADVDGAASADHAVRSWRVPAAAGERLRLVKWLSYHDGQAGVPVAGLAASAAFDLDQAQAAGVDALLAEQAAWLTGYWADADVELPGQPELQQAVRWCLFQLAQAAGRADGRGIGAKGVTGSGYEGHYFWDTEIYLVPFLTHTNPELARQVLRFRLGLLDSARHRARELAQRGALFAWRTINGDEASAYYAAGTAQYHINADVADALARYAAVNADPEFLTGEAFVVLIETARLWADLGFFRDGGFHLHSVTGPDEYSAVVNNNLYTNLMARKHLRVAAAAARRLEASDPQRWTQAVAELGLDDAEVNGWLAAADAMVVPYHEGFGVHAQDADFLTRAVWDLAHTSGDQHPLLLHYHPLVIYRHQVLKQADAVLAAFLAGDEFTPAQRRAIFEYYDPITTGDSTLSALVQSIVAAEVGYPQRAVELFAEGSFVDLADLHHNTRDGVHIASAGGVWNALVYGFGGLRDHGGRISIDPRLPVGWPGLRFSFRLAGSRVRAELTTEELQLRLLAGPGGELLVCGRPYQLTGELRIPLDDQGPELAPITGRLPLIHGRPATTEQISLQLPLPSISKGDAE</sequence>
<dbReference type="Gene3D" id="1.50.10.10">
    <property type="match status" value="1"/>
</dbReference>
<dbReference type="Pfam" id="PF03636">
    <property type="entry name" value="Glyco_hydro_65N"/>
    <property type="match status" value="1"/>
</dbReference>
<evidence type="ECO:0000313" key="8">
    <source>
        <dbReference type="EMBL" id="PFG18342.1"/>
    </source>
</evidence>
<dbReference type="InterPro" id="IPR012341">
    <property type="entry name" value="6hp_glycosidase-like_sf"/>
</dbReference>
<dbReference type="InterPro" id="IPR005196">
    <property type="entry name" value="Glyco_hydro_65_N"/>
</dbReference>
<evidence type="ECO:0000256" key="3">
    <source>
        <dbReference type="PIRSR" id="PIRSR036289-50"/>
    </source>
</evidence>
<evidence type="ECO:0000259" key="7">
    <source>
        <dbReference type="Pfam" id="PF03636"/>
    </source>
</evidence>
<organism evidence="8 9">
    <name type="scientific">Propionicimonas paludicola</name>
    <dbReference type="NCBI Taxonomy" id="185243"/>
    <lineage>
        <taxon>Bacteria</taxon>
        <taxon>Bacillati</taxon>
        <taxon>Actinomycetota</taxon>
        <taxon>Actinomycetes</taxon>
        <taxon>Propionibacteriales</taxon>
        <taxon>Nocardioidaceae</taxon>
        <taxon>Propionicimonas</taxon>
    </lineage>
</organism>
<dbReference type="GO" id="GO:0004553">
    <property type="term" value="F:hydrolase activity, hydrolyzing O-glycosyl compounds"/>
    <property type="evidence" value="ECO:0007669"/>
    <property type="project" value="TreeGrafter"/>
</dbReference>
<proteinExistence type="inferred from homology"/>
<keyword evidence="9" id="KW-1185">Reference proteome</keyword>
<feature type="binding site" evidence="4">
    <location>
        <begin position="607"/>
        <end position="608"/>
    </location>
    <ligand>
        <name>substrate</name>
    </ligand>
</feature>
<dbReference type="InterPro" id="IPR017045">
    <property type="entry name" value="Malt_Pase/Glycosyl_Hdrlase"/>
</dbReference>
<feature type="domain" description="Glycoside hydrolase family 65 N-terminal" evidence="7">
    <location>
        <begin position="23"/>
        <end position="275"/>
    </location>
</feature>
<feature type="domain" description="Glycoside hydrolase family 65 C-terminal" evidence="6">
    <location>
        <begin position="704"/>
        <end position="765"/>
    </location>
</feature>
<evidence type="ECO:0000256" key="2">
    <source>
        <dbReference type="ARBA" id="ARBA00023295"/>
    </source>
</evidence>
<dbReference type="PANTHER" id="PTHR11051">
    <property type="entry name" value="GLYCOSYL HYDROLASE-RELATED"/>
    <property type="match status" value="1"/>
</dbReference>
<keyword evidence="2" id="KW-0378">Hydrolase</keyword>
<feature type="domain" description="Glycoside hydrolase family 65 central catalytic" evidence="5">
    <location>
        <begin position="335"/>
        <end position="694"/>
    </location>
</feature>
<comment type="caution">
    <text evidence="8">The sequence shown here is derived from an EMBL/GenBank/DDBJ whole genome shotgun (WGS) entry which is preliminary data.</text>
</comment>
<accession>A0A2A9CXF7</accession>
<feature type="active site" description="Proton donor" evidence="3">
    <location>
        <position position="495"/>
    </location>
</feature>
<dbReference type="RefSeq" id="WP_098461707.1">
    <property type="nucleotide sequence ID" value="NZ_PDJC01000001.1"/>
</dbReference>
<dbReference type="PANTHER" id="PTHR11051:SF13">
    <property type="entry name" value="GLYCOSYL TRANSFERASE"/>
    <property type="match status" value="1"/>
</dbReference>
<dbReference type="InterPro" id="IPR037018">
    <property type="entry name" value="GH65_N"/>
</dbReference>
<dbReference type="GO" id="GO:0030246">
    <property type="term" value="F:carbohydrate binding"/>
    <property type="evidence" value="ECO:0007669"/>
    <property type="project" value="InterPro"/>
</dbReference>